<dbReference type="Pfam" id="PF11452">
    <property type="entry name" value="DUF3000"/>
    <property type="match status" value="1"/>
</dbReference>
<evidence type="ECO:0000313" key="2">
    <source>
        <dbReference type="Proteomes" id="UP001172708"/>
    </source>
</evidence>
<keyword evidence="2" id="KW-1185">Reference proteome</keyword>
<proteinExistence type="predicted"/>
<dbReference type="EMBL" id="JAUHQA010000001">
    <property type="protein sequence ID" value="MDN4481601.1"/>
    <property type="molecule type" value="Genomic_DNA"/>
</dbReference>
<evidence type="ECO:0000313" key="1">
    <source>
        <dbReference type="EMBL" id="MDN4481601.1"/>
    </source>
</evidence>
<sequence length="186" mass="19764">MARDLASAPPAFQEALRSLAHARTRRDVVLTETPAPSRIAPFAAAIDGHLTARDAEASGRFVVLHDPEGQDAWEGVFRVVALVKAQVDAEVGADDLWAQAAWSWLDDALQTVPHRASGGTVTKTVNESFGELATRPSEVQVELRVSWTPTDTDLGPHIAAWTELMASCAGVPPVPEGVTALPGGDR</sequence>
<comment type="caution">
    <text evidence="1">The sequence shown here is derived from an EMBL/GenBank/DDBJ whole genome shotgun (WGS) entry which is preliminary data.</text>
</comment>
<organism evidence="1 2">
    <name type="scientific">Demequina muriae</name>
    <dbReference type="NCBI Taxonomy" id="3051664"/>
    <lineage>
        <taxon>Bacteria</taxon>
        <taxon>Bacillati</taxon>
        <taxon>Actinomycetota</taxon>
        <taxon>Actinomycetes</taxon>
        <taxon>Micrococcales</taxon>
        <taxon>Demequinaceae</taxon>
        <taxon>Demequina</taxon>
    </lineage>
</organism>
<dbReference type="Proteomes" id="UP001172708">
    <property type="component" value="Unassembled WGS sequence"/>
</dbReference>
<reference evidence="1" key="1">
    <citation type="submission" date="2023-06" db="EMBL/GenBank/DDBJ databases">
        <title>Egi l300058.</title>
        <authorList>
            <person name="Gao L."/>
            <person name="Fang B.-Z."/>
            <person name="Li W.-J."/>
        </authorList>
    </citation>
    <scope>NUCLEOTIDE SEQUENCE</scope>
    <source>
        <strain evidence="1">EGI L300058</strain>
    </source>
</reference>
<dbReference type="RefSeq" id="WP_301143304.1">
    <property type="nucleotide sequence ID" value="NZ_JAUHQA010000001.1"/>
</dbReference>
<accession>A0ABT8GJJ2</accession>
<name>A0ABT8GJJ2_9MICO</name>
<gene>
    <name evidence="1" type="ORF">QQX02_11765</name>
</gene>
<protein>
    <submittedName>
        <fullName evidence="1">DUF3000 domain-containing protein</fullName>
    </submittedName>
</protein>
<dbReference type="InterPro" id="IPR021555">
    <property type="entry name" value="DUF3000"/>
</dbReference>